<organism evidence="2 3">
    <name type="scientific">Cylindrodendrum hubeiense</name>
    <dbReference type="NCBI Taxonomy" id="595255"/>
    <lineage>
        <taxon>Eukaryota</taxon>
        <taxon>Fungi</taxon>
        <taxon>Dikarya</taxon>
        <taxon>Ascomycota</taxon>
        <taxon>Pezizomycotina</taxon>
        <taxon>Sordariomycetes</taxon>
        <taxon>Hypocreomycetidae</taxon>
        <taxon>Hypocreales</taxon>
        <taxon>Nectriaceae</taxon>
        <taxon>Cylindrodendrum</taxon>
    </lineage>
</organism>
<feature type="domain" description="Protein kinase" evidence="1">
    <location>
        <begin position="1"/>
        <end position="176"/>
    </location>
</feature>
<dbReference type="PROSITE" id="PS50011">
    <property type="entry name" value="PROTEIN_KINASE_DOM"/>
    <property type="match status" value="1"/>
</dbReference>
<sequence length="176" mass="19592">MGSAQQPTSCITSELANPPNEQIRLQVAAQLSEGLTHLHQCGIIWDDLSTRNVFLLDERRIKLDDFADSDRVDDYPRNRYGCEIRHCQPSSGRPHRHNIGTLTREIFALGSAIYKVVECKVLSEDEVVKALIAGNHLNCLKATLPVPSSEMSGDSNTNPLSKLRTIFGAFYNTLPE</sequence>
<accession>A0A9P5GYV2</accession>
<dbReference type="AlphaFoldDB" id="A0A9P5GYV2"/>
<dbReference type="GO" id="GO:0005524">
    <property type="term" value="F:ATP binding"/>
    <property type="evidence" value="ECO:0007669"/>
    <property type="project" value="InterPro"/>
</dbReference>
<dbReference type="Gene3D" id="1.10.510.10">
    <property type="entry name" value="Transferase(Phosphotransferase) domain 1"/>
    <property type="match status" value="1"/>
</dbReference>
<dbReference type="GO" id="GO:0004672">
    <property type="term" value="F:protein kinase activity"/>
    <property type="evidence" value="ECO:0007669"/>
    <property type="project" value="InterPro"/>
</dbReference>
<dbReference type="InterPro" id="IPR000719">
    <property type="entry name" value="Prot_kinase_dom"/>
</dbReference>
<dbReference type="InterPro" id="IPR011009">
    <property type="entry name" value="Kinase-like_dom_sf"/>
</dbReference>
<dbReference type="Pfam" id="PF00069">
    <property type="entry name" value="Pkinase"/>
    <property type="match status" value="1"/>
</dbReference>
<dbReference type="Proteomes" id="UP000722485">
    <property type="component" value="Unassembled WGS sequence"/>
</dbReference>
<reference evidence="2" key="1">
    <citation type="submission" date="2020-03" db="EMBL/GenBank/DDBJ databases">
        <title>Draft Genome Sequence of Cylindrodendrum hubeiense.</title>
        <authorList>
            <person name="Buettner E."/>
            <person name="Kellner H."/>
        </authorList>
    </citation>
    <scope>NUCLEOTIDE SEQUENCE</scope>
    <source>
        <strain evidence="2">IHI 201604</strain>
    </source>
</reference>
<evidence type="ECO:0000259" key="1">
    <source>
        <dbReference type="PROSITE" id="PS50011"/>
    </source>
</evidence>
<protein>
    <recommendedName>
        <fullName evidence="1">Protein kinase domain-containing protein</fullName>
    </recommendedName>
</protein>
<dbReference type="SUPFAM" id="SSF56112">
    <property type="entry name" value="Protein kinase-like (PK-like)"/>
    <property type="match status" value="1"/>
</dbReference>
<dbReference type="OrthoDB" id="1668230at2759"/>
<evidence type="ECO:0000313" key="2">
    <source>
        <dbReference type="EMBL" id="KAF7540516.1"/>
    </source>
</evidence>
<name>A0A9P5GYV2_9HYPO</name>
<proteinExistence type="predicted"/>
<dbReference type="EMBL" id="JAANBB010000524">
    <property type="protein sequence ID" value="KAF7540516.1"/>
    <property type="molecule type" value="Genomic_DNA"/>
</dbReference>
<keyword evidence="3" id="KW-1185">Reference proteome</keyword>
<comment type="caution">
    <text evidence="2">The sequence shown here is derived from an EMBL/GenBank/DDBJ whole genome shotgun (WGS) entry which is preliminary data.</text>
</comment>
<evidence type="ECO:0000313" key="3">
    <source>
        <dbReference type="Proteomes" id="UP000722485"/>
    </source>
</evidence>
<gene>
    <name evidence="2" type="ORF">G7Z17_g12191</name>
</gene>